<dbReference type="EMBL" id="JACNYK010000001">
    <property type="protein sequence ID" value="MBD1424940.1"/>
    <property type="molecule type" value="Genomic_DNA"/>
</dbReference>
<dbReference type="Proteomes" id="UP000606494">
    <property type="component" value="Unassembled WGS sequence"/>
</dbReference>
<dbReference type="RefSeq" id="WP_190308032.1">
    <property type="nucleotide sequence ID" value="NZ_JACNYK010000001.1"/>
</dbReference>
<gene>
    <name evidence="1" type="ORF">H8B17_05020</name>
</gene>
<evidence type="ECO:0000313" key="2">
    <source>
        <dbReference type="Proteomes" id="UP000606494"/>
    </source>
</evidence>
<comment type="caution">
    <text evidence="1">The sequence shown here is derived from an EMBL/GenBank/DDBJ whole genome shotgun (WGS) entry which is preliminary data.</text>
</comment>
<accession>A0ABR7Y0V6</accession>
<name>A0ABR7Y0V6_9SPHI</name>
<keyword evidence="2" id="KW-1185">Reference proteome</keyword>
<sequence length="334" mass="40027">MKKKILLLVPDDYSLYILIEKNLKELGFEVTTILHNSVRFKYKNISQRLSNLFRKLIDGNTNYKKKLKDAHAAACLVKEIDRFNRFDYCLVIRADFFHKDVLHKAKEKSDFIVSYHYDGLRRNPLIYDRIPLFDRFYVFDEEDLISDGKIKTYLSHNFYFDYEEVEKREPIYDLYFLGFYNDTREDLLLKFCDLARRCLGNVKFQVVFLPKNMDRLAEYERRGIECLTELVPFEEYLQRVEQAKVIVDFVISDHKGLSFRIFEGVKYQKKVITTNANVVKYDFYTPDNFYVLDYDSLNEAELLKFVNTSFKPIDESVRLKYSFSCWIKDVLNIE</sequence>
<evidence type="ECO:0008006" key="3">
    <source>
        <dbReference type="Google" id="ProtNLM"/>
    </source>
</evidence>
<proteinExistence type="predicted"/>
<protein>
    <recommendedName>
        <fullName evidence="3">Lipopolysaccharide biosynthesis protein</fullName>
    </recommendedName>
</protein>
<reference evidence="1 2" key="1">
    <citation type="submission" date="2020-08" db="EMBL/GenBank/DDBJ databases">
        <title>Sphingobacterium sp. DN00404 isolated from aquaculture water.</title>
        <authorList>
            <person name="Zhang M."/>
        </authorList>
    </citation>
    <scope>NUCLEOTIDE SEQUENCE [LARGE SCALE GENOMIC DNA]</scope>
    <source>
        <strain evidence="1 2">KCTC 32294</strain>
    </source>
</reference>
<organism evidence="1 2">
    <name type="scientific">Sphingobacterium arenae</name>
    <dbReference type="NCBI Taxonomy" id="1280598"/>
    <lineage>
        <taxon>Bacteria</taxon>
        <taxon>Pseudomonadati</taxon>
        <taxon>Bacteroidota</taxon>
        <taxon>Sphingobacteriia</taxon>
        <taxon>Sphingobacteriales</taxon>
        <taxon>Sphingobacteriaceae</taxon>
        <taxon>Sphingobacterium</taxon>
    </lineage>
</organism>
<evidence type="ECO:0000313" key="1">
    <source>
        <dbReference type="EMBL" id="MBD1424940.1"/>
    </source>
</evidence>